<protein>
    <submittedName>
        <fullName evidence="2">DNA translocase FtsK 4TM domain-containing protein</fullName>
    </submittedName>
</protein>
<comment type="caution">
    <text evidence="2">The sequence shown here is derived from an EMBL/GenBank/DDBJ whole genome shotgun (WGS) entry which is preliminary data.</text>
</comment>
<dbReference type="Proteomes" id="UP001165292">
    <property type="component" value="Unassembled WGS sequence"/>
</dbReference>
<name>A0AA42BBQ8_9GAMM</name>
<feature type="transmembrane region" description="Helical" evidence="1">
    <location>
        <begin position="66"/>
        <end position="86"/>
    </location>
</feature>
<organism evidence="2 3">
    <name type="scientific">Stutzerimonas nitrititolerans</name>
    <dbReference type="NCBI Taxonomy" id="2482751"/>
    <lineage>
        <taxon>Bacteria</taxon>
        <taxon>Pseudomonadati</taxon>
        <taxon>Pseudomonadota</taxon>
        <taxon>Gammaproteobacteria</taxon>
        <taxon>Pseudomonadales</taxon>
        <taxon>Pseudomonadaceae</taxon>
        <taxon>Stutzerimonas</taxon>
    </lineage>
</organism>
<feature type="transmembrane region" description="Helical" evidence="1">
    <location>
        <begin position="118"/>
        <end position="140"/>
    </location>
</feature>
<dbReference type="RefSeq" id="WP_058073835.1">
    <property type="nucleotide sequence ID" value="NZ_DALYSB010000075.1"/>
</dbReference>
<keyword evidence="1" id="KW-0472">Membrane</keyword>
<dbReference type="AlphaFoldDB" id="A0AA42BBQ8"/>
<evidence type="ECO:0000313" key="2">
    <source>
        <dbReference type="EMBL" id="MCO7543582.1"/>
    </source>
</evidence>
<proteinExistence type="predicted"/>
<keyword evidence="1" id="KW-1133">Transmembrane helix</keyword>
<gene>
    <name evidence="2" type="ORF">NJF43_02300</name>
</gene>
<sequence>MKRLCLAIWAALSLLLGGLAAQALWEAPSLSNGCYLLLVGYYAFCFLQLIRAFFRPWGLLGPRRRTGYWLCLILLPLALLPLRVAYEIWLEGAYRSATGDSGLLGDGVLVWLQDLLGYVGPMLLLLAISAAIAISLLSLLKTQTTR</sequence>
<keyword evidence="1" id="KW-0812">Transmembrane</keyword>
<accession>A0AA42BBQ8</accession>
<evidence type="ECO:0000313" key="3">
    <source>
        <dbReference type="Proteomes" id="UP001165292"/>
    </source>
</evidence>
<dbReference type="EMBL" id="JAMYBS010000002">
    <property type="protein sequence ID" value="MCO7543582.1"/>
    <property type="molecule type" value="Genomic_DNA"/>
</dbReference>
<evidence type="ECO:0000256" key="1">
    <source>
        <dbReference type="SAM" id="Phobius"/>
    </source>
</evidence>
<feature type="transmembrane region" description="Helical" evidence="1">
    <location>
        <begin position="36"/>
        <end position="54"/>
    </location>
</feature>
<reference evidence="2" key="1">
    <citation type="submission" date="2022-06" db="EMBL/GenBank/DDBJ databases">
        <title>Detection of beta-lactamases in bacteria of animal origin.</title>
        <authorList>
            <person name="Mlynarcik P."/>
            <person name="Zdarska V."/>
            <person name="Chudobova H."/>
            <person name="Prochazkova P."/>
            <person name="Hricova K."/>
            <person name="Mezerova K."/>
            <person name="Bardon J."/>
            <person name="Dolejska M."/>
            <person name="Sukkar I."/>
            <person name="Kolar M."/>
        </authorList>
    </citation>
    <scope>NUCLEOTIDE SEQUENCE</scope>
    <source>
        <strain evidence="2">S 300-3</strain>
    </source>
</reference>